<dbReference type="InterPro" id="IPR002401">
    <property type="entry name" value="Cyt_P450_E_grp-I"/>
</dbReference>
<keyword evidence="16" id="KW-1185">Reference proteome</keyword>
<dbReference type="PANTHER" id="PTHR24305:SF166">
    <property type="entry name" value="CYTOCHROME P450 12A4, MITOCHONDRIAL-RELATED"/>
    <property type="match status" value="1"/>
</dbReference>
<evidence type="ECO:0000256" key="6">
    <source>
        <dbReference type="ARBA" id="ARBA00022692"/>
    </source>
</evidence>
<dbReference type="InterPro" id="IPR050121">
    <property type="entry name" value="Cytochrome_P450_monoxygenase"/>
</dbReference>
<reference evidence="15 16" key="1">
    <citation type="journal article" date="2015" name="Fungal Genet. Biol.">
        <title>Evolution of novel wood decay mechanisms in Agaricales revealed by the genome sequences of Fistulina hepatica and Cylindrobasidium torrendii.</title>
        <authorList>
            <person name="Floudas D."/>
            <person name="Held B.W."/>
            <person name="Riley R."/>
            <person name="Nagy L.G."/>
            <person name="Koehler G."/>
            <person name="Ransdell A.S."/>
            <person name="Younus H."/>
            <person name="Chow J."/>
            <person name="Chiniquy J."/>
            <person name="Lipzen A."/>
            <person name="Tritt A."/>
            <person name="Sun H."/>
            <person name="Haridas S."/>
            <person name="LaButti K."/>
            <person name="Ohm R.A."/>
            <person name="Kues U."/>
            <person name="Blanchette R.A."/>
            <person name="Grigoriev I.V."/>
            <person name="Minto R.E."/>
            <person name="Hibbett D.S."/>
        </authorList>
    </citation>
    <scope>NUCLEOTIDE SEQUENCE [LARGE SCALE GENOMIC DNA]</scope>
    <source>
        <strain evidence="15 16">ATCC 64428</strain>
    </source>
</reference>
<keyword evidence="11 14" id="KW-0503">Monooxygenase</keyword>
<name>A0A0D7A6U2_9AGAR</name>
<keyword evidence="9 14" id="KW-0560">Oxidoreductase</keyword>
<evidence type="ECO:0000256" key="2">
    <source>
        <dbReference type="ARBA" id="ARBA00004370"/>
    </source>
</evidence>
<evidence type="ECO:0000256" key="9">
    <source>
        <dbReference type="ARBA" id="ARBA00023002"/>
    </source>
</evidence>
<evidence type="ECO:0000256" key="3">
    <source>
        <dbReference type="ARBA" id="ARBA00004721"/>
    </source>
</evidence>
<comment type="subcellular location">
    <subcellularLocation>
        <location evidence="2">Membrane</location>
    </subcellularLocation>
</comment>
<evidence type="ECO:0000256" key="11">
    <source>
        <dbReference type="ARBA" id="ARBA00023033"/>
    </source>
</evidence>
<evidence type="ECO:0000256" key="7">
    <source>
        <dbReference type="ARBA" id="ARBA00022723"/>
    </source>
</evidence>
<keyword evidence="12" id="KW-0472">Membrane</keyword>
<dbReference type="GO" id="GO:0020037">
    <property type="term" value="F:heme binding"/>
    <property type="evidence" value="ECO:0007669"/>
    <property type="project" value="InterPro"/>
</dbReference>
<dbReference type="InterPro" id="IPR036396">
    <property type="entry name" value="Cyt_P450_sf"/>
</dbReference>
<sequence length="541" mass="61428">MPFYHSLEFQAPLCGVLVLIFCVYRRFTRSSIAQVAGPPRTSWLFGALHLLYRSESGVMERQWQEKYGDIVRIPGPLWHDYLLISDPRALYHVLQAGGYRFYKDKERSHFTHLVTGSGIVYVDGEVHKRQRKILLPGFGAPEAKSYVPVFGSCAAKMVSKWKDVITESDGQAVINVLPWLSRAALDALGQAVFDHNFGALDDSNNDLAKSYLNLLPDTFGAPSDLLLLSIVSWRYLPQRFVRYLVDSIPSKRTENARRNMAIANKVSEQLLAEREDKLSGGRNHKDIMSLMVQANSAEDPSRQLSHEEMVSQLRTLILAGHETTANTLGWTLLELARHPKVQKQLRHEIREAKGNRSGDEWTWKDYGAMPYLNAVIKESLRFDNVAPMPANRVNDEDEVLPLARPITLTTGDVVHELFIPKGTYIIPWATGHNWNRSIWGDDAHVFNPERWMKEKAAHEDVSLGMWANLMSFSAGIRGCMGWRFAVYELQAFLVEIVDAFEFLVAPEARNIRREQTFVMSPTIEGRVDEGSQLPLLVRHTS</sequence>
<dbReference type="EMBL" id="KN882043">
    <property type="protein sequence ID" value="KIY46094.1"/>
    <property type="molecule type" value="Genomic_DNA"/>
</dbReference>
<evidence type="ECO:0000256" key="10">
    <source>
        <dbReference type="ARBA" id="ARBA00023004"/>
    </source>
</evidence>
<evidence type="ECO:0000256" key="4">
    <source>
        <dbReference type="ARBA" id="ARBA00010617"/>
    </source>
</evidence>
<evidence type="ECO:0000256" key="1">
    <source>
        <dbReference type="ARBA" id="ARBA00001971"/>
    </source>
</evidence>
<comment type="similarity">
    <text evidence="4 14">Belongs to the cytochrome P450 family.</text>
</comment>
<comment type="cofactor">
    <cofactor evidence="1 13">
        <name>heme</name>
        <dbReference type="ChEBI" id="CHEBI:30413"/>
    </cofactor>
</comment>
<accession>A0A0D7A6U2</accession>
<dbReference type="Gene3D" id="1.10.630.10">
    <property type="entry name" value="Cytochrome P450"/>
    <property type="match status" value="1"/>
</dbReference>
<evidence type="ECO:0000313" key="15">
    <source>
        <dbReference type="EMBL" id="KIY46094.1"/>
    </source>
</evidence>
<comment type="pathway">
    <text evidence="3">Secondary metabolite biosynthesis; terpenoid biosynthesis.</text>
</comment>
<dbReference type="InterPro" id="IPR001128">
    <property type="entry name" value="Cyt_P450"/>
</dbReference>
<dbReference type="AlphaFoldDB" id="A0A0D7A6U2"/>
<dbReference type="Proteomes" id="UP000054144">
    <property type="component" value="Unassembled WGS sequence"/>
</dbReference>
<proteinExistence type="inferred from homology"/>
<dbReference type="SUPFAM" id="SSF48264">
    <property type="entry name" value="Cytochrome P450"/>
    <property type="match status" value="1"/>
</dbReference>
<dbReference type="PANTHER" id="PTHR24305">
    <property type="entry name" value="CYTOCHROME P450"/>
    <property type="match status" value="1"/>
</dbReference>
<evidence type="ECO:0000256" key="5">
    <source>
        <dbReference type="ARBA" id="ARBA00022617"/>
    </source>
</evidence>
<organism evidence="15 16">
    <name type="scientific">Fistulina hepatica ATCC 64428</name>
    <dbReference type="NCBI Taxonomy" id="1128425"/>
    <lineage>
        <taxon>Eukaryota</taxon>
        <taxon>Fungi</taxon>
        <taxon>Dikarya</taxon>
        <taxon>Basidiomycota</taxon>
        <taxon>Agaricomycotina</taxon>
        <taxon>Agaricomycetes</taxon>
        <taxon>Agaricomycetidae</taxon>
        <taxon>Agaricales</taxon>
        <taxon>Fistulinaceae</taxon>
        <taxon>Fistulina</taxon>
    </lineage>
</organism>
<keyword evidence="5 13" id="KW-0349">Heme</keyword>
<dbReference type="GO" id="GO:0004497">
    <property type="term" value="F:monooxygenase activity"/>
    <property type="evidence" value="ECO:0007669"/>
    <property type="project" value="UniProtKB-KW"/>
</dbReference>
<feature type="binding site" description="axial binding residue" evidence="13">
    <location>
        <position position="479"/>
    </location>
    <ligand>
        <name>heme</name>
        <dbReference type="ChEBI" id="CHEBI:30413"/>
    </ligand>
    <ligandPart>
        <name>Fe</name>
        <dbReference type="ChEBI" id="CHEBI:18248"/>
    </ligandPart>
</feature>
<dbReference type="GO" id="GO:0005506">
    <property type="term" value="F:iron ion binding"/>
    <property type="evidence" value="ECO:0007669"/>
    <property type="project" value="InterPro"/>
</dbReference>
<gene>
    <name evidence="15" type="ORF">FISHEDRAFT_75939</name>
</gene>
<keyword evidence="8" id="KW-1133">Transmembrane helix</keyword>
<protein>
    <submittedName>
        <fullName evidence="15">Cytochrome P450</fullName>
    </submittedName>
</protein>
<dbReference type="PRINTS" id="PR00385">
    <property type="entry name" value="P450"/>
</dbReference>
<dbReference type="InterPro" id="IPR017972">
    <property type="entry name" value="Cyt_P450_CS"/>
</dbReference>
<dbReference type="OrthoDB" id="1470350at2759"/>
<evidence type="ECO:0000256" key="13">
    <source>
        <dbReference type="PIRSR" id="PIRSR602401-1"/>
    </source>
</evidence>
<keyword evidence="7 13" id="KW-0479">Metal-binding</keyword>
<evidence type="ECO:0000256" key="8">
    <source>
        <dbReference type="ARBA" id="ARBA00022989"/>
    </source>
</evidence>
<dbReference type="PROSITE" id="PS00086">
    <property type="entry name" value="CYTOCHROME_P450"/>
    <property type="match status" value="1"/>
</dbReference>
<dbReference type="Pfam" id="PF00067">
    <property type="entry name" value="p450"/>
    <property type="match status" value="1"/>
</dbReference>
<evidence type="ECO:0000256" key="14">
    <source>
        <dbReference type="RuleBase" id="RU000461"/>
    </source>
</evidence>
<keyword evidence="6" id="KW-0812">Transmembrane</keyword>
<dbReference type="GO" id="GO:0016705">
    <property type="term" value="F:oxidoreductase activity, acting on paired donors, with incorporation or reduction of molecular oxygen"/>
    <property type="evidence" value="ECO:0007669"/>
    <property type="project" value="InterPro"/>
</dbReference>
<evidence type="ECO:0000313" key="16">
    <source>
        <dbReference type="Proteomes" id="UP000054144"/>
    </source>
</evidence>
<dbReference type="GO" id="GO:0016020">
    <property type="term" value="C:membrane"/>
    <property type="evidence" value="ECO:0007669"/>
    <property type="project" value="UniProtKB-SubCell"/>
</dbReference>
<keyword evidence="10 13" id="KW-0408">Iron</keyword>
<dbReference type="PRINTS" id="PR00463">
    <property type="entry name" value="EP450I"/>
</dbReference>
<dbReference type="CDD" id="cd11069">
    <property type="entry name" value="CYP_FUM15-like"/>
    <property type="match status" value="1"/>
</dbReference>
<evidence type="ECO:0000256" key="12">
    <source>
        <dbReference type="ARBA" id="ARBA00023136"/>
    </source>
</evidence>